<comment type="caution">
    <text evidence="2">The sequence shown here is derived from an EMBL/GenBank/DDBJ whole genome shotgun (WGS) entry which is preliminary data.</text>
</comment>
<keyword evidence="1" id="KW-0472">Membrane</keyword>
<feature type="transmembrane region" description="Helical" evidence="1">
    <location>
        <begin position="6"/>
        <end position="25"/>
    </location>
</feature>
<accession>A0A7W4W7V0</accession>
<dbReference type="Pfam" id="PF04247">
    <property type="entry name" value="SirB"/>
    <property type="match status" value="1"/>
</dbReference>
<evidence type="ECO:0000313" key="3">
    <source>
        <dbReference type="Proteomes" id="UP000535937"/>
    </source>
</evidence>
<sequence length="120" mass="13162">MVFLLKHLHITLVVISISFFILRFLGRQMEAGFVQARWIKPAPHLIDTLLLLSGISLAVLYRLSPLQANWLMVKLILILGYIGAGIGAMKAADATHRMLYGLLALCLVGGVVLMAVLKPV</sequence>
<evidence type="ECO:0000256" key="1">
    <source>
        <dbReference type="SAM" id="Phobius"/>
    </source>
</evidence>
<dbReference type="PIRSF" id="PIRSF005610">
    <property type="entry name" value="SirB"/>
    <property type="match status" value="1"/>
</dbReference>
<feature type="transmembrane region" description="Helical" evidence="1">
    <location>
        <begin position="45"/>
        <end position="64"/>
    </location>
</feature>
<dbReference type="EMBL" id="JACHWZ010000001">
    <property type="protein sequence ID" value="MBB3059253.1"/>
    <property type="molecule type" value="Genomic_DNA"/>
</dbReference>
<dbReference type="Proteomes" id="UP000535937">
    <property type="component" value="Unassembled WGS sequence"/>
</dbReference>
<evidence type="ECO:0000313" key="2">
    <source>
        <dbReference type="EMBL" id="MBB3059253.1"/>
    </source>
</evidence>
<keyword evidence="1" id="KW-0812">Transmembrane</keyword>
<gene>
    <name evidence="2" type="ORF">FHS09_000054</name>
</gene>
<feature type="transmembrane region" description="Helical" evidence="1">
    <location>
        <begin position="99"/>
        <end position="117"/>
    </location>
</feature>
<feature type="transmembrane region" description="Helical" evidence="1">
    <location>
        <begin position="70"/>
        <end position="92"/>
    </location>
</feature>
<reference evidence="2 3" key="1">
    <citation type="submission" date="2020-08" db="EMBL/GenBank/DDBJ databases">
        <title>Genomic Encyclopedia of Type Strains, Phase III (KMG-III): the genomes of soil and plant-associated and newly described type strains.</title>
        <authorList>
            <person name="Whitman W."/>
        </authorList>
    </citation>
    <scope>NUCLEOTIDE SEQUENCE [LARGE SCALE GENOMIC DNA]</scope>
    <source>
        <strain evidence="2 3">CECT 8799</strain>
    </source>
</reference>
<organism evidence="2 3">
    <name type="scientific">Microbulbifer rhizosphaerae</name>
    <dbReference type="NCBI Taxonomy" id="1562603"/>
    <lineage>
        <taxon>Bacteria</taxon>
        <taxon>Pseudomonadati</taxon>
        <taxon>Pseudomonadota</taxon>
        <taxon>Gammaproteobacteria</taxon>
        <taxon>Cellvibrionales</taxon>
        <taxon>Microbulbiferaceae</taxon>
        <taxon>Microbulbifer</taxon>
    </lineage>
</organism>
<keyword evidence="3" id="KW-1185">Reference proteome</keyword>
<dbReference type="AlphaFoldDB" id="A0A7W4W7V0"/>
<keyword evidence="1" id="KW-1133">Transmembrane helix</keyword>
<dbReference type="RefSeq" id="WP_183455545.1">
    <property type="nucleotide sequence ID" value="NZ_JACHWZ010000001.1"/>
</dbReference>
<name>A0A7W4W7V0_9GAMM</name>
<protein>
    <submittedName>
        <fullName evidence="2">Putative membrane protein SirB2</fullName>
    </submittedName>
</protein>
<dbReference type="InterPro" id="IPR007360">
    <property type="entry name" value="SirB"/>
</dbReference>
<dbReference type="GO" id="GO:0005886">
    <property type="term" value="C:plasma membrane"/>
    <property type="evidence" value="ECO:0007669"/>
    <property type="project" value="TreeGrafter"/>
</dbReference>
<dbReference type="PANTHER" id="PTHR39594">
    <property type="entry name" value="PROTEIN YCHQ"/>
    <property type="match status" value="1"/>
</dbReference>
<dbReference type="PANTHER" id="PTHR39594:SF1">
    <property type="entry name" value="PROTEIN YCHQ"/>
    <property type="match status" value="1"/>
</dbReference>
<proteinExistence type="predicted"/>